<comment type="caution">
    <text evidence="1">The sequence shown here is derived from an EMBL/GenBank/DDBJ whole genome shotgun (WGS) entry which is preliminary data.</text>
</comment>
<dbReference type="RefSeq" id="WP_209862104.1">
    <property type="nucleotide sequence ID" value="NZ_JAGGLD010000003.1"/>
</dbReference>
<proteinExistence type="predicted"/>
<dbReference type="Proteomes" id="UP001519288">
    <property type="component" value="Unassembled WGS sequence"/>
</dbReference>
<gene>
    <name evidence="1" type="ORF">J2Z69_002238</name>
</gene>
<protein>
    <submittedName>
        <fullName evidence="1">Geranylgeranyl pyrophosphate synthase</fullName>
    </submittedName>
</protein>
<evidence type="ECO:0000313" key="1">
    <source>
        <dbReference type="EMBL" id="MBP2001195.1"/>
    </source>
</evidence>
<sequence length="110" mass="13198">MIQTPVKYSTQRVDDYLDLLNYAKHMGDLSWQLDLMETLKTLPDLSEEEFRQAAEDLLWRQFDEVNSKMMDLFIQIRKSADETTKQLLLEKMWDLKRERISLSQKIKAKQ</sequence>
<organism evidence="1 2">
    <name type="scientific">Paenibacillus shirakamiensis</name>
    <dbReference type="NCBI Taxonomy" id="1265935"/>
    <lineage>
        <taxon>Bacteria</taxon>
        <taxon>Bacillati</taxon>
        <taxon>Bacillota</taxon>
        <taxon>Bacilli</taxon>
        <taxon>Bacillales</taxon>
        <taxon>Paenibacillaceae</taxon>
        <taxon>Paenibacillus</taxon>
    </lineage>
</organism>
<reference evidence="1 2" key="1">
    <citation type="submission" date="2021-03" db="EMBL/GenBank/DDBJ databases">
        <title>Genomic Encyclopedia of Type Strains, Phase IV (KMG-IV): sequencing the most valuable type-strain genomes for metagenomic binning, comparative biology and taxonomic classification.</title>
        <authorList>
            <person name="Goeker M."/>
        </authorList>
    </citation>
    <scope>NUCLEOTIDE SEQUENCE [LARGE SCALE GENOMIC DNA]</scope>
    <source>
        <strain evidence="1 2">DSM 26806</strain>
    </source>
</reference>
<accession>A0ABS4JHJ4</accession>
<name>A0ABS4JHJ4_9BACL</name>
<dbReference type="EMBL" id="JAGGLD010000003">
    <property type="protein sequence ID" value="MBP2001195.1"/>
    <property type="molecule type" value="Genomic_DNA"/>
</dbReference>
<evidence type="ECO:0000313" key="2">
    <source>
        <dbReference type="Proteomes" id="UP001519288"/>
    </source>
</evidence>
<keyword evidence="2" id="KW-1185">Reference proteome</keyword>